<dbReference type="Proteomes" id="UP000807769">
    <property type="component" value="Unassembled WGS sequence"/>
</dbReference>
<reference evidence="1" key="1">
    <citation type="journal article" date="2020" name="New Phytol.">
        <title>Comparative genomics reveals dynamic genome evolution in host specialist ectomycorrhizal fungi.</title>
        <authorList>
            <person name="Lofgren L.A."/>
            <person name="Nguyen N.H."/>
            <person name="Vilgalys R."/>
            <person name="Ruytinx J."/>
            <person name="Liao H.L."/>
            <person name="Branco S."/>
            <person name="Kuo A."/>
            <person name="LaButti K."/>
            <person name="Lipzen A."/>
            <person name="Andreopoulos W."/>
            <person name="Pangilinan J."/>
            <person name="Riley R."/>
            <person name="Hundley H."/>
            <person name="Na H."/>
            <person name="Barry K."/>
            <person name="Grigoriev I.V."/>
            <person name="Stajich J.E."/>
            <person name="Kennedy P.G."/>
        </authorList>
    </citation>
    <scope>NUCLEOTIDE SEQUENCE</scope>
    <source>
        <strain evidence="1">MN1</strain>
    </source>
</reference>
<gene>
    <name evidence="1" type="ORF">BJ212DRAFT_1376792</name>
</gene>
<comment type="caution">
    <text evidence="1">The sequence shown here is derived from an EMBL/GenBank/DDBJ whole genome shotgun (WGS) entry which is preliminary data.</text>
</comment>
<evidence type="ECO:0000313" key="2">
    <source>
        <dbReference type="Proteomes" id="UP000807769"/>
    </source>
</evidence>
<proteinExistence type="predicted"/>
<dbReference type="EMBL" id="JABBWG010000031">
    <property type="protein sequence ID" value="KAG1810921.1"/>
    <property type="molecule type" value="Genomic_DNA"/>
</dbReference>
<name>A0A9P7JAF6_9AGAM</name>
<dbReference type="GeneID" id="64630513"/>
<sequence>MKSPKHLLPSKHRRIDNTKVLEGKAFDFAELERVDRGIVPQAAVDEVNVVDHDGEDDG</sequence>
<dbReference type="AlphaFoldDB" id="A0A9P7JAF6"/>
<organism evidence="1 2">
    <name type="scientific">Suillus subaureus</name>
    <dbReference type="NCBI Taxonomy" id="48587"/>
    <lineage>
        <taxon>Eukaryota</taxon>
        <taxon>Fungi</taxon>
        <taxon>Dikarya</taxon>
        <taxon>Basidiomycota</taxon>
        <taxon>Agaricomycotina</taxon>
        <taxon>Agaricomycetes</taxon>
        <taxon>Agaricomycetidae</taxon>
        <taxon>Boletales</taxon>
        <taxon>Suillineae</taxon>
        <taxon>Suillaceae</taxon>
        <taxon>Suillus</taxon>
    </lineage>
</organism>
<protein>
    <submittedName>
        <fullName evidence="1">Uncharacterized protein</fullName>
    </submittedName>
</protein>
<keyword evidence="2" id="KW-1185">Reference proteome</keyword>
<dbReference type="RefSeq" id="XP_041189701.1">
    <property type="nucleotide sequence ID" value="XM_041336496.1"/>
</dbReference>
<evidence type="ECO:0000313" key="1">
    <source>
        <dbReference type="EMBL" id="KAG1810921.1"/>
    </source>
</evidence>
<accession>A0A9P7JAF6</accession>
<dbReference type="OrthoDB" id="3226942at2759"/>